<feature type="transmembrane region" description="Helical" evidence="12">
    <location>
        <begin position="9"/>
        <end position="30"/>
    </location>
</feature>
<evidence type="ECO:0000256" key="4">
    <source>
        <dbReference type="ARBA" id="ARBA00022723"/>
    </source>
</evidence>
<feature type="transmembrane region" description="Helical" evidence="12">
    <location>
        <begin position="267"/>
        <end position="286"/>
    </location>
</feature>
<dbReference type="PANTHER" id="PTHR35457">
    <property type="entry name" value="HEME A SYNTHASE"/>
    <property type="match status" value="1"/>
</dbReference>
<dbReference type="Pfam" id="PF02628">
    <property type="entry name" value="COX15-CtaA"/>
    <property type="match status" value="2"/>
</dbReference>
<proteinExistence type="predicted"/>
<evidence type="ECO:0000256" key="2">
    <source>
        <dbReference type="ARBA" id="ARBA00022475"/>
    </source>
</evidence>
<keyword evidence="5 12" id="KW-1133">Transmembrane helix</keyword>
<evidence type="ECO:0000256" key="5">
    <source>
        <dbReference type="ARBA" id="ARBA00022989"/>
    </source>
</evidence>
<evidence type="ECO:0000256" key="12">
    <source>
        <dbReference type="SAM" id="Phobius"/>
    </source>
</evidence>
<comment type="pathway">
    <text evidence="11">Porphyrin-containing compound metabolism.</text>
</comment>
<evidence type="ECO:0000313" key="13">
    <source>
        <dbReference type="EMBL" id="MXV49397.1"/>
    </source>
</evidence>
<dbReference type="InterPro" id="IPR050450">
    <property type="entry name" value="COX15/CtaA_HemeA_synthase"/>
</dbReference>
<dbReference type="RefSeq" id="WP_160842513.1">
    <property type="nucleotide sequence ID" value="NZ_WVHT01000001.1"/>
</dbReference>
<evidence type="ECO:0000256" key="11">
    <source>
        <dbReference type="ARBA" id="ARBA00023444"/>
    </source>
</evidence>
<dbReference type="GO" id="GO:0016491">
    <property type="term" value="F:oxidoreductase activity"/>
    <property type="evidence" value="ECO:0007669"/>
    <property type="project" value="UniProtKB-KW"/>
</dbReference>
<keyword evidence="7" id="KW-0408">Iron</keyword>
<evidence type="ECO:0000256" key="10">
    <source>
        <dbReference type="ARBA" id="ARBA00023157"/>
    </source>
</evidence>
<evidence type="ECO:0000313" key="14">
    <source>
        <dbReference type="Proteomes" id="UP000466586"/>
    </source>
</evidence>
<keyword evidence="4" id="KW-0479">Metal-binding</keyword>
<comment type="caution">
    <text evidence="13">The sequence shown here is derived from an EMBL/GenBank/DDBJ whole genome shotgun (WGS) entry which is preliminary data.</text>
</comment>
<keyword evidence="6" id="KW-0560">Oxidoreductase</keyword>
<feature type="transmembrane region" description="Helical" evidence="12">
    <location>
        <begin position="145"/>
        <end position="165"/>
    </location>
</feature>
<sequence>MYPSSEKRFLIVNMLAIISLFLVILAGGIVRSSGSGMGCPDWPKCFDRYVPPTSIEQLPEGYKERYVAKRVAKNNRFAKMLDMFGYRELAQRIRDDKSILEPEAFNAGKTWTEYVNRLVGALSGLFLIACLIFSVTYLKSRKRIFLLSFANLILVGFQGWLGSIVVSTNLLAWVVTVHMLLALLIIGISIYTFFQARMLRDRNLLASKPAKNVRVFAIAAFAVTIIQIILGSEVRESIDAIADSMGQFNRSEWVAKVGTVFNVHRDLALLVFILNSVTFFMIRGRYVLNGMQFRYASVIMLVLLLQIITGIVLAYLALPAVAQAIHIFLATLLFGAQLYLLLLLKRNKLYRKLAR</sequence>
<dbReference type="GO" id="GO:0046872">
    <property type="term" value="F:metal ion binding"/>
    <property type="evidence" value="ECO:0007669"/>
    <property type="project" value="UniProtKB-KW"/>
</dbReference>
<organism evidence="13 14">
    <name type="scientific">Hufsiella arboris</name>
    <dbReference type="NCBI Taxonomy" id="2695275"/>
    <lineage>
        <taxon>Bacteria</taxon>
        <taxon>Pseudomonadati</taxon>
        <taxon>Bacteroidota</taxon>
        <taxon>Sphingobacteriia</taxon>
        <taxon>Sphingobacteriales</taxon>
        <taxon>Sphingobacteriaceae</taxon>
        <taxon>Hufsiella</taxon>
    </lineage>
</organism>
<dbReference type="AlphaFoldDB" id="A0A7K1Y488"/>
<evidence type="ECO:0000256" key="9">
    <source>
        <dbReference type="ARBA" id="ARBA00023136"/>
    </source>
</evidence>
<gene>
    <name evidence="13" type="ORF">GS399_00315</name>
</gene>
<feature type="transmembrane region" description="Helical" evidence="12">
    <location>
        <begin position="298"/>
        <end position="318"/>
    </location>
</feature>
<evidence type="ECO:0000256" key="6">
    <source>
        <dbReference type="ARBA" id="ARBA00023002"/>
    </source>
</evidence>
<keyword evidence="3 12" id="KW-0812">Transmembrane</keyword>
<keyword evidence="10" id="KW-1015">Disulfide bond</keyword>
<keyword evidence="2" id="KW-1003">Cell membrane</keyword>
<evidence type="ECO:0000256" key="3">
    <source>
        <dbReference type="ARBA" id="ARBA00022692"/>
    </source>
</evidence>
<reference evidence="13 14" key="1">
    <citation type="submission" date="2019-11" db="EMBL/GenBank/DDBJ databases">
        <title>Pedobacter sp. HMF7647 Genome sequencing and assembly.</title>
        <authorList>
            <person name="Kang H."/>
            <person name="Kim H."/>
            <person name="Joh K."/>
        </authorList>
    </citation>
    <scope>NUCLEOTIDE SEQUENCE [LARGE SCALE GENOMIC DNA]</scope>
    <source>
        <strain evidence="13 14">HMF7647</strain>
    </source>
</reference>
<keyword evidence="9 12" id="KW-0472">Membrane</keyword>
<feature type="transmembrane region" description="Helical" evidence="12">
    <location>
        <begin position="171"/>
        <end position="194"/>
    </location>
</feature>
<evidence type="ECO:0000256" key="7">
    <source>
        <dbReference type="ARBA" id="ARBA00023004"/>
    </source>
</evidence>
<feature type="transmembrane region" description="Helical" evidence="12">
    <location>
        <begin position="324"/>
        <end position="344"/>
    </location>
</feature>
<accession>A0A7K1Y488</accession>
<dbReference type="Proteomes" id="UP000466586">
    <property type="component" value="Unassembled WGS sequence"/>
</dbReference>
<dbReference type="InterPro" id="IPR003780">
    <property type="entry name" value="COX15/CtaA_fam"/>
</dbReference>
<name>A0A7K1Y488_9SPHI</name>
<dbReference type="PANTHER" id="PTHR35457:SF1">
    <property type="entry name" value="HEME A SYNTHASE"/>
    <property type="match status" value="1"/>
</dbReference>
<dbReference type="GO" id="GO:0016020">
    <property type="term" value="C:membrane"/>
    <property type="evidence" value="ECO:0007669"/>
    <property type="project" value="UniProtKB-SubCell"/>
</dbReference>
<comment type="subcellular location">
    <subcellularLocation>
        <location evidence="1">Membrane</location>
        <topology evidence="1">Multi-pass membrane protein</topology>
    </subcellularLocation>
</comment>
<evidence type="ECO:0000256" key="1">
    <source>
        <dbReference type="ARBA" id="ARBA00004141"/>
    </source>
</evidence>
<keyword evidence="14" id="KW-1185">Reference proteome</keyword>
<dbReference type="GO" id="GO:0006784">
    <property type="term" value="P:heme A biosynthetic process"/>
    <property type="evidence" value="ECO:0007669"/>
    <property type="project" value="InterPro"/>
</dbReference>
<keyword evidence="8" id="KW-0350">Heme biosynthesis</keyword>
<feature type="transmembrane region" description="Helical" evidence="12">
    <location>
        <begin position="118"/>
        <end position="138"/>
    </location>
</feature>
<feature type="transmembrane region" description="Helical" evidence="12">
    <location>
        <begin position="215"/>
        <end position="232"/>
    </location>
</feature>
<evidence type="ECO:0000256" key="8">
    <source>
        <dbReference type="ARBA" id="ARBA00023133"/>
    </source>
</evidence>
<dbReference type="EMBL" id="WVHT01000001">
    <property type="protein sequence ID" value="MXV49397.1"/>
    <property type="molecule type" value="Genomic_DNA"/>
</dbReference>
<protein>
    <submittedName>
        <fullName evidence="13">Heme A synthase</fullName>
    </submittedName>
</protein>